<keyword evidence="3" id="KW-1185">Reference proteome</keyword>
<reference evidence="1" key="1">
    <citation type="submission" date="2021-02" db="EMBL/GenBank/DDBJ databases">
        <authorList>
            <person name="Nowell W R."/>
        </authorList>
    </citation>
    <scope>NUCLEOTIDE SEQUENCE</scope>
</reference>
<evidence type="ECO:0000313" key="1">
    <source>
        <dbReference type="EMBL" id="CAF1399958.1"/>
    </source>
</evidence>
<comment type="caution">
    <text evidence="1">The sequence shown here is derived from an EMBL/GenBank/DDBJ whole genome shotgun (WGS) entry which is preliminary data.</text>
</comment>
<dbReference type="OrthoDB" id="10063988at2759"/>
<gene>
    <name evidence="1" type="ORF">GPM918_LOCUS33215</name>
    <name evidence="2" type="ORF">SRO942_LOCUS33897</name>
</gene>
<sequence>MSLVATLLVLTDAAHFNGGTISWQPVDPTDKVSPISIMITQSYTWAYPNVYCNNSMITNHIPIPARIPNTFLNVSAIYTKTGGYSAVPVTPYCTSFSSSLGVLSSQQSDIVNLTVNASFSITFQNSYWATLTNPSGTNTATWSIATMINLFVRPDGRINTSPVSQMLSPQHIQQNVLTTIVIPTFDSDNDVVRCRWANKSLNGDECANVCPPTVLPAGTILSSNCTLYIKGTTSPALYVAAVMATVVYTTMLYVHNFCGNTVTILDIGLQAPAGIIHGPLTSVYGSNTSLYSMNLTWTPTNQQTGTQLLCAVALDR</sequence>
<accession>A0A815KZY1</accession>
<evidence type="ECO:0000313" key="2">
    <source>
        <dbReference type="EMBL" id="CAF4293925.1"/>
    </source>
</evidence>
<dbReference type="Proteomes" id="UP000681722">
    <property type="component" value="Unassembled WGS sequence"/>
</dbReference>
<name>A0A815KZY1_9BILA</name>
<protein>
    <submittedName>
        <fullName evidence="1">Uncharacterized protein</fullName>
    </submittedName>
</protein>
<dbReference type="EMBL" id="CAJOBC010082900">
    <property type="protein sequence ID" value="CAF4293925.1"/>
    <property type="molecule type" value="Genomic_DNA"/>
</dbReference>
<dbReference type="Proteomes" id="UP000663829">
    <property type="component" value="Unassembled WGS sequence"/>
</dbReference>
<proteinExistence type="predicted"/>
<dbReference type="EMBL" id="CAJNOQ010017480">
    <property type="protein sequence ID" value="CAF1399958.1"/>
    <property type="molecule type" value="Genomic_DNA"/>
</dbReference>
<dbReference type="AlphaFoldDB" id="A0A815KZY1"/>
<organism evidence="1 3">
    <name type="scientific">Didymodactylos carnosus</name>
    <dbReference type="NCBI Taxonomy" id="1234261"/>
    <lineage>
        <taxon>Eukaryota</taxon>
        <taxon>Metazoa</taxon>
        <taxon>Spiralia</taxon>
        <taxon>Gnathifera</taxon>
        <taxon>Rotifera</taxon>
        <taxon>Eurotatoria</taxon>
        <taxon>Bdelloidea</taxon>
        <taxon>Philodinida</taxon>
        <taxon>Philodinidae</taxon>
        <taxon>Didymodactylos</taxon>
    </lineage>
</organism>
<evidence type="ECO:0000313" key="3">
    <source>
        <dbReference type="Proteomes" id="UP000663829"/>
    </source>
</evidence>